<evidence type="ECO:0000256" key="4">
    <source>
        <dbReference type="ARBA" id="ARBA00023159"/>
    </source>
</evidence>
<keyword evidence="8" id="KW-1185">Reference proteome</keyword>
<accession>A0ABP7PII1</accession>
<evidence type="ECO:0000313" key="7">
    <source>
        <dbReference type="EMBL" id="GAA3965071.1"/>
    </source>
</evidence>
<gene>
    <name evidence="7" type="ORF">GCM10022278_23610</name>
</gene>
<reference evidence="8" key="1">
    <citation type="journal article" date="2019" name="Int. J. Syst. Evol. Microbiol.">
        <title>The Global Catalogue of Microorganisms (GCM) 10K type strain sequencing project: providing services to taxonomists for standard genome sequencing and annotation.</title>
        <authorList>
            <consortium name="The Broad Institute Genomics Platform"/>
            <consortium name="The Broad Institute Genome Sequencing Center for Infectious Disease"/>
            <person name="Wu L."/>
            <person name="Ma J."/>
        </authorList>
    </citation>
    <scope>NUCLEOTIDE SEQUENCE [LARGE SCALE GENOMIC DNA]</scope>
    <source>
        <strain evidence="8">JCM 17555</strain>
    </source>
</reference>
<proteinExistence type="inferred from homology"/>
<dbReference type="EMBL" id="BAABBO010000010">
    <property type="protein sequence ID" value="GAA3965071.1"/>
    <property type="molecule type" value="Genomic_DNA"/>
</dbReference>
<evidence type="ECO:0000259" key="6">
    <source>
        <dbReference type="PROSITE" id="PS50931"/>
    </source>
</evidence>
<evidence type="ECO:0000256" key="1">
    <source>
        <dbReference type="ARBA" id="ARBA00009437"/>
    </source>
</evidence>
<dbReference type="Gene3D" id="1.10.10.10">
    <property type="entry name" value="Winged helix-like DNA-binding domain superfamily/Winged helix DNA-binding domain"/>
    <property type="match status" value="1"/>
</dbReference>
<feature type="domain" description="HTH lysR-type" evidence="6">
    <location>
        <begin position="23"/>
        <end position="80"/>
    </location>
</feature>
<evidence type="ECO:0000256" key="3">
    <source>
        <dbReference type="ARBA" id="ARBA00023125"/>
    </source>
</evidence>
<dbReference type="Gene3D" id="3.40.190.290">
    <property type="match status" value="1"/>
</dbReference>
<comment type="caution">
    <text evidence="7">The sequence shown here is derived from an EMBL/GenBank/DDBJ whole genome shotgun (WGS) entry which is preliminary data.</text>
</comment>
<name>A0ABP7PII1_9GAMM</name>
<dbReference type="InterPro" id="IPR000847">
    <property type="entry name" value="LysR_HTH_N"/>
</dbReference>
<dbReference type="SUPFAM" id="SSF46785">
    <property type="entry name" value="Winged helix' DNA-binding domain"/>
    <property type="match status" value="1"/>
</dbReference>
<evidence type="ECO:0000256" key="2">
    <source>
        <dbReference type="ARBA" id="ARBA00023015"/>
    </source>
</evidence>
<dbReference type="SUPFAM" id="SSF53850">
    <property type="entry name" value="Periplasmic binding protein-like II"/>
    <property type="match status" value="1"/>
</dbReference>
<dbReference type="InterPro" id="IPR036388">
    <property type="entry name" value="WH-like_DNA-bd_sf"/>
</dbReference>
<sequence length="321" mass="35739">MMDASQLKGLREYCRCLAMPEQLNLRHLQYFWVISREGSIVKASEVLDLAPQTLSGQLATFEASLGARLFRRERRSLVLTDLGRMVYGYAEDIFATTAELTEALKLPSAERPISLSAGVSASIHKLIAYHLLQPAFALDRPVSLHCQTGRTADLMLGLKRQELDVVLTDRMPHLDDQTRLTVHPIMRSTISLFASPEMASRLRDNFPASLEGEPFLANATDAPYYDQLMNWFSVAGIRMRLVAQIDDSALIKVFGREGAGVFAAPTVISAEVCRQYEVEKIASIDEVSEELFAVTRGRTVLHEGVKAICRPATLFESGIHR</sequence>
<organism evidence="7 8">
    <name type="scientific">Allohahella marinimesophila</name>
    <dbReference type="NCBI Taxonomy" id="1054972"/>
    <lineage>
        <taxon>Bacteria</taxon>
        <taxon>Pseudomonadati</taxon>
        <taxon>Pseudomonadota</taxon>
        <taxon>Gammaproteobacteria</taxon>
        <taxon>Oceanospirillales</taxon>
        <taxon>Hahellaceae</taxon>
        <taxon>Allohahella</taxon>
    </lineage>
</organism>
<keyword evidence="3" id="KW-0238">DNA-binding</keyword>
<dbReference type="InterPro" id="IPR005119">
    <property type="entry name" value="LysR_subst-bd"/>
</dbReference>
<dbReference type="Proteomes" id="UP001501337">
    <property type="component" value="Unassembled WGS sequence"/>
</dbReference>
<dbReference type="Pfam" id="PF00126">
    <property type="entry name" value="HTH_1"/>
    <property type="match status" value="1"/>
</dbReference>
<dbReference type="InterPro" id="IPR036390">
    <property type="entry name" value="WH_DNA-bd_sf"/>
</dbReference>
<evidence type="ECO:0000256" key="5">
    <source>
        <dbReference type="ARBA" id="ARBA00023163"/>
    </source>
</evidence>
<keyword evidence="5" id="KW-0804">Transcription</keyword>
<dbReference type="PROSITE" id="PS50931">
    <property type="entry name" value="HTH_LYSR"/>
    <property type="match status" value="1"/>
</dbReference>
<dbReference type="Pfam" id="PF03466">
    <property type="entry name" value="LysR_substrate"/>
    <property type="match status" value="1"/>
</dbReference>
<comment type="similarity">
    <text evidence="1">Belongs to the LysR transcriptional regulatory family.</text>
</comment>
<keyword evidence="2" id="KW-0805">Transcription regulation</keyword>
<keyword evidence="4" id="KW-0010">Activator</keyword>
<protein>
    <submittedName>
        <fullName evidence="7">LysR family transcriptional regulator</fullName>
    </submittedName>
</protein>
<dbReference type="PANTHER" id="PTHR30293">
    <property type="entry name" value="TRANSCRIPTIONAL REGULATORY PROTEIN NAC-RELATED"/>
    <property type="match status" value="1"/>
</dbReference>
<evidence type="ECO:0000313" key="8">
    <source>
        <dbReference type="Proteomes" id="UP001501337"/>
    </source>
</evidence>
<dbReference type="PANTHER" id="PTHR30293:SF2">
    <property type="entry name" value="TRANSCRIPTIONAL ACTIVATOR PROTEIN NHAR"/>
    <property type="match status" value="1"/>
</dbReference>